<gene>
    <name evidence="1" type="ORF">NQ317_002446</name>
</gene>
<sequence>MLKLFKRRIDHSDLDLIILAIAASGHVLSHLEIKDKEPLIGFISENVKNGSNITTPQWNATTPSWNVTTPSWNITTPSWNATPPSWNITTPNLNITTPGWNELLQGVH</sequence>
<dbReference type="EMBL" id="JAPWTJ010001079">
    <property type="protein sequence ID" value="KAJ8973942.1"/>
    <property type="molecule type" value="Genomic_DNA"/>
</dbReference>
<name>A0ABQ9J907_9CUCU</name>
<evidence type="ECO:0000313" key="2">
    <source>
        <dbReference type="Proteomes" id="UP001162164"/>
    </source>
</evidence>
<accession>A0ABQ9J907</accession>
<evidence type="ECO:0000313" key="1">
    <source>
        <dbReference type="EMBL" id="KAJ8973942.1"/>
    </source>
</evidence>
<protein>
    <submittedName>
        <fullName evidence="1">Uncharacterized protein</fullName>
    </submittedName>
</protein>
<keyword evidence="2" id="KW-1185">Reference proteome</keyword>
<comment type="caution">
    <text evidence="1">The sequence shown here is derived from an EMBL/GenBank/DDBJ whole genome shotgun (WGS) entry which is preliminary data.</text>
</comment>
<reference evidence="1" key="1">
    <citation type="journal article" date="2023" name="Insect Mol. Biol.">
        <title>Genome sequencing provides insights into the evolution of gene families encoding plant cell wall-degrading enzymes in longhorned beetles.</title>
        <authorList>
            <person name="Shin N.R."/>
            <person name="Okamura Y."/>
            <person name="Kirsch R."/>
            <person name="Pauchet Y."/>
        </authorList>
    </citation>
    <scope>NUCLEOTIDE SEQUENCE</scope>
    <source>
        <strain evidence="1">MMC_N1</strain>
    </source>
</reference>
<organism evidence="1 2">
    <name type="scientific">Molorchus minor</name>
    <dbReference type="NCBI Taxonomy" id="1323400"/>
    <lineage>
        <taxon>Eukaryota</taxon>
        <taxon>Metazoa</taxon>
        <taxon>Ecdysozoa</taxon>
        <taxon>Arthropoda</taxon>
        <taxon>Hexapoda</taxon>
        <taxon>Insecta</taxon>
        <taxon>Pterygota</taxon>
        <taxon>Neoptera</taxon>
        <taxon>Endopterygota</taxon>
        <taxon>Coleoptera</taxon>
        <taxon>Polyphaga</taxon>
        <taxon>Cucujiformia</taxon>
        <taxon>Chrysomeloidea</taxon>
        <taxon>Cerambycidae</taxon>
        <taxon>Lamiinae</taxon>
        <taxon>Monochamini</taxon>
        <taxon>Molorchus</taxon>
    </lineage>
</organism>
<proteinExistence type="predicted"/>
<dbReference type="Proteomes" id="UP001162164">
    <property type="component" value="Unassembled WGS sequence"/>
</dbReference>
<dbReference type="Pfam" id="PF20678">
    <property type="entry name" value="HV_Gp350_C-term"/>
    <property type="match status" value="1"/>
</dbReference>